<keyword evidence="5" id="KW-1185">Reference proteome</keyword>
<feature type="domain" description="Homeobox" evidence="3">
    <location>
        <begin position="1"/>
        <end position="13"/>
    </location>
</feature>
<sequence>VWFQNQRSRERRRLKQNTSTELKPLKFRGSPLRSELDANDPRPRLRPYLDPKLSDKFGPHSPPLHHAPFAGGFPSSQGPPPVNFLAFGRGTEMDHEQPSCILLNNTEDVVQVEPNPPITPVERIE</sequence>
<feature type="region of interest" description="Disordered" evidence="2">
    <location>
        <begin position="1"/>
        <end position="87"/>
    </location>
</feature>
<feature type="compositionally biased region" description="Basic and acidic residues" evidence="2">
    <location>
        <begin position="34"/>
        <end position="58"/>
    </location>
</feature>
<dbReference type="AlphaFoldDB" id="A0AA88LEZ2"/>
<feature type="non-terminal residue" evidence="4">
    <location>
        <position position="125"/>
    </location>
</feature>
<dbReference type="PROSITE" id="PS50071">
    <property type="entry name" value="HOMEOBOX_2"/>
    <property type="match status" value="1"/>
</dbReference>
<dbReference type="Proteomes" id="UP001187531">
    <property type="component" value="Unassembled WGS sequence"/>
</dbReference>
<proteinExistence type="predicted"/>
<evidence type="ECO:0000256" key="2">
    <source>
        <dbReference type="SAM" id="MobiDB-lite"/>
    </source>
</evidence>
<reference evidence="4" key="1">
    <citation type="submission" date="2023-07" db="EMBL/GenBank/DDBJ databases">
        <title>Chromosome-level genome assembly of Artemia franciscana.</title>
        <authorList>
            <person name="Jo E."/>
        </authorList>
    </citation>
    <scope>NUCLEOTIDE SEQUENCE</scope>
    <source>
        <tissue evidence="4">Whole body</tissue>
    </source>
</reference>
<dbReference type="GO" id="GO:0003677">
    <property type="term" value="F:DNA binding"/>
    <property type="evidence" value="ECO:0007669"/>
    <property type="project" value="UniProtKB-UniRule"/>
</dbReference>
<keyword evidence="1" id="KW-0238">DNA-binding</keyword>
<dbReference type="GO" id="GO:0005634">
    <property type="term" value="C:nucleus"/>
    <property type="evidence" value="ECO:0007669"/>
    <property type="project" value="UniProtKB-SubCell"/>
</dbReference>
<protein>
    <recommendedName>
        <fullName evidence="3">Homeobox domain-containing protein</fullName>
    </recommendedName>
</protein>
<evidence type="ECO:0000256" key="1">
    <source>
        <dbReference type="PROSITE-ProRule" id="PRU00108"/>
    </source>
</evidence>
<evidence type="ECO:0000259" key="3">
    <source>
        <dbReference type="PROSITE" id="PS50071"/>
    </source>
</evidence>
<dbReference type="EMBL" id="JAVRJZ010000008">
    <property type="protein sequence ID" value="KAK2719100.1"/>
    <property type="molecule type" value="Genomic_DNA"/>
</dbReference>
<comment type="subcellular location">
    <subcellularLocation>
        <location evidence="1">Nucleus</location>
    </subcellularLocation>
</comment>
<dbReference type="InterPro" id="IPR001356">
    <property type="entry name" value="HD"/>
</dbReference>
<feature type="non-terminal residue" evidence="4">
    <location>
        <position position="1"/>
    </location>
</feature>
<keyword evidence="1" id="KW-0539">Nucleus</keyword>
<feature type="DNA-binding region" description="Homeobox" evidence="1">
    <location>
        <begin position="3"/>
        <end position="14"/>
    </location>
</feature>
<keyword evidence="1" id="KW-0371">Homeobox</keyword>
<name>A0AA88LEZ2_ARTSF</name>
<accession>A0AA88LEZ2</accession>
<organism evidence="4 5">
    <name type="scientific">Artemia franciscana</name>
    <name type="common">Brine shrimp</name>
    <name type="synonym">Artemia sanfranciscana</name>
    <dbReference type="NCBI Taxonomy" id="6661"/>
    <lineage>
        <taxon>Eukaryota</taxon>
        <taxon>Metazoa</taxon>
        <taxon>Ecdysozoa</taxon>
        <taxon>Arthropoda</taxon>
        <taxon>Crustacea</taxon>
        <taxon>Branchiopoda</taxon>
        <taxon>Anostraca</taxon>
        <taxon>Artemiidae</taxon>
        <taxon>Artemia</taxon>
    </lineage>
</organism>
<evidence type="ECO:0000313" key="4">
    <source>
        <dbReference type="EMBL" id="KAK2719100.1"/>
    </source>
</evidence>
<evidence type="ECO:0000313" key="5">
    <source>
        <dbReference type="Proteomes" id="UP001187531"/>
    </source>
</evidence>
<gene>
    <name evidence="4" type="ORF">QYM36_004810</name>
</gene>
<comment type="caution">
    <text evidence="4">The sequence shown here is derived from an EMBL/GenBank/DDBJ whole genome shotgun (WGS) entry which is preliminary data.</text>
</comment>